<protein>
    <recommendedName>
        <fullName evidence="4">Porin</fullName>
    </recommendedName>
</protein>
<proteinExistence type="predicted"/>
<dbReference type="Proteomes" id="UP000580839">
    <property type="component" value="Unassembled WGS sequence"/>
</dbReference>
<reference evidence="2 3" key="1">
    <citation type="submission" date="2020-04" db="EMBL/GenBank/DDBJ databases">
        <title>Metagenomic profiling of ammonia- and methane-oxidizing microorganisms in a Dutch drinking water treatment plant.</title>
        <authorList>
            <person name="Poghosyan L."/>
            <person name="Leucker S."/>
        </authorList>
    </citation>
    <scope>NUCLEOTIDE SEQUENCE [LARGE SCALE GENOMIC DNA]</scope>
    <source>
        <strain evidence="2">S-RSF-IL-03</strain>
    </source>
</reference>
<sequence>MRRIIPITGLAVLIVFGVAPTTRAGVTNPDVSVIGQPFMRWTDDPSDPGARRFVLDPGETELMLDAPLNPYARGSFVLTFAEDEVGVEEGFFLLQRGLPLGLQLKGGKYRIGFGRLNPQHPHTYPFADRFGVLAAYLPGEESLNETGVQLSGRIPAPGDIAFTASVDALRGDSFRITRDPSGAPNDPLASDPEGGDRAGEPRAAMLGRLTAFVPSGERSGVELGVSALQGTSNVAAQARTVVIGGDVKAKLWTGPSAYVLVQGEVLSLMREDAAWDEPEARFTRRASEGTGGYLYADYNWATRYDIGASYERWQQPDADQNWNASLGAFAGLALLEETTAFRIDWRSLKPARPAGASEDPKSIQQLTVRVVFSMGPHKAHQF</sequence>
<gene>
    <name evidence="2" type="ORF">HOP12_08385</name>
</gene>
<evidence type="ECO:0008006" key="4">
    <source>
        <dbReference type="Google" id="ProtNLM"/>
    </source>
</evidence>
<accession>A0A849SS22</accession>
<comment type="caution">
    <text evidence="2">The sequence shown here is derived from an EMBL/GenBank/DDBJ whole genome shotgun (WGS) entry which is preliminary data.</text>
</comment>
<evidence type="ECO:0000313" key="2">
    <source>
        <dbReference type="EMBL" id="NOT34170.1"/>
    </source>
</evidence>
<feature type="region of interest" description="Disordered" evidence="1">
    <location>
        <begin position="174"/>
        <end position="200"/>
    </location>
</feature>
<evidence type="ECO:0000313" key="3">
    <source>
        <dbReference type="Proteomes" id="UP000580839"/>
    </source>
</evidence>
<dbReference type="EMBL" id="JABFRW010000097">
    <property type="protein sequence ID" value="NOT34170.1"/>
    <property type="molecule type" value="Genomic_DNA"/>
</dbReference>
<dbReference type="AlphaFoldDB" id="A0A849SS22"/>
<name>A0A849SS22_UNCEI</name>
<evidence type="ECO:0000256" key="1">
    <source>
        <dbReference type="SAM" id="MobiDB-lite"/>
    </source>
</evidence>
<organism evidence="2 3">
    <name type="scientific">Eiseniibacteriota bacterium</name>
    <dbReference type="NCBI Taxonomy" id="2212470"/>
    <lineage>
        <taxon>Bacteria</taxon>
        <taxon>Candidatus Eiseniibacteriota</taxon>
    </lineage>
</organism>